<evidence type="ECO:0000313" key="3">
    <source>
        <dbReference type="Proteomes" id="UP000554235"/>
    </source>
</evidence>
<gene>
    <name evidence="2" type="ORF">FALBO_9617</name>
</gene>
<comment type="caution">
    <text evidence="2">The sequence shown here is derived from an EMBL/GenBank/DDBJ whole genome shotgun (WGS) entry which is preliminary data.</text>
</comment>
<sequence length="121" mass="12132">MHLTLTPQEPAAIALDLAERKPLALRGNVEHPVTSSSAVTGIASPQTDPDPDPDRDGPVASVPSGIELSSRPPAAAASAPASSCAKGGTSQSPELRGCAASWMPPTQTDAALTPSSSPTLN</sequence>
<evidence type="ECO:0000256" key="1">
    <source>
        <dbReference type="SAM" id="MobiDB-lite"/>
    </source>
</evidence>
<evidence type="ECO:0000313" key="2">
    <source>
        <dbReference type="EMBL" id="KAF4463564.1"/>
    </source>
</evidence>
<protein>
    <submittedName>
        <fullName evidence="2">Uncharacterized protein</fullName>
    </submittedName>
</protein>
<feature type="compositionally biased region" description="Low complexity" evidence="1">
    <location>
        <begin position="69"/>
        <end position="85"/>
    </location>
</feature>
<reference evidence="2 3" key="1">
    <citation type="submission" date="2020-01" db="EMBL/GenBank/DDBJ databases">
        <title>Identification and distribution of gene clusters putatively required for synthesis of sphingolipid metabolism inhibitors in phylogenetically diverse species of the filamentous fungus Fusarium.</title>
        <authorList>
            <person name="Kim H.-S."/>
            <person name="Busman M."/>
            <person name="Brown D.W."/>
            <person name="Divon H."/>
            <person name="Uhlig S."/>
            <person name="Proctor R.H."/>
        </authorList>
    </citation>
    <scope>NUCLEOTIDE SEQUENCE [LARGE SCALE GENOMIC DNA]</scope>
    <source>
        <strain evidence="2 3">NRRL 20459</strain>
    </source>
</reference>
<dbReference type="AlphaFoldDB" id="A0A8H4L921"/>
<feature type="compositionally biased region" description="Polar residues" evidence="1">
    <location>
        <begin position="104"/>
        <end position="121"/>
    </location>
</feature>
<accession>A0A8H4L921</accession>
<dbReference type="EMBL" id="JAADYS010001338">
    <property type="protein sequence ID" value="KAF4463564.1"/>
    <property type="molecule type" value="Genomic_DNA"/>
</dbReference>
<keyword evidence="3" id="KW-1185">Reference proteome</keyword>
<organism evidence="2 3">
    <name type="scientific">Fusarium albosuccineum</name>
    <dbReference type="NCBI Taxonomy" id="1237068"/>
    <lineage>
        <taxon>Eukaryota</taxon>
        <taxon>Fungi</taxon>
        <taxon>Dikarya</taxon>
        <taxon>Ascomycota</taxon>
        <taxon>Pezizomycotina</taxon>
        <taxon>Sordariomycetes</taxon>
        <taxon>Hypocreomycetidae</taxon>
        <taxon>Hypocreales</taxon>
        <taxon>Nectriaceae</taxon>
        <taxon>Fusarium</taxon>
        <taxon>Fusarium decemcellulare species complex</taxon>
    </lineage>
</organism>
<name>A0A8H4L921_9HYPO</name>
<dbReference type="Proteomes" id="UP000554235">
    <property type="component" value="Unassembled WGS sequence"/>
</dbReference>
<proteinExistence type="predicted"/>
<feature type="region of interest" description="Disordered" evidence="1">
    <location>
        <begin position="26"/>
        <end position="121"/>
    </location>
</feature>